<dbReference type="GO" id="GO:0005634">
    <property type="term" value="C:nucleus"/>
    <property type="evidence" value="ECO:0007669"/>
    <property type="project" value="UniProtKB-SubCell"/>
</dbReference>
<comment type="caution">
    <text evidence="15">The sequence shown here is derived from an EMBL/GenBank/DDBJ whole genome shotgun (WGS) entry which is preliminary data.</text>
</comment>
<evidence type="ECO:0000259" key="13">
    <source>
        <dbReference type="PROSITE" id="PS50023"/>
    </source>
</evidence>
<accession>A0AAE0SNI4</accession>
<dbReference type="PROSITE" id="PS00478">
    <property type="entry name" value="LIM_DOMAIN_1"/>
    <property type="match status" value="1"/>
</dbReference>
<dbReference type="PROSITE" id="PS50071">
    <property type="entry name" value="HOMEOBOX_2"/>
    <property type="match status" value="1"/>
</dbReference>
<dbReference type="SUPFAM" id="SSF46689">
    <property type="entry name" value="Homeodomain-like"/>
    <property type="match status" value="1"/>
</dbReference>
<dbReference type="Proteomes" id="UP001195483">
    <property type="component" value="Unassembled WGS sequence"/>
</dbReference>
<evidence type="ECO:0000256" key="4">
    <source>
        <dbReference type="ARBA" id="ARBA00022833"/>
    </source>
</evidence>
<name>A0AAE0SNI4_9BIVA</name>
<dbReference type="PANTHER" id="PTHR24208">
    <property type="entry name" value="LIM/HOMEOBOX PROTEIN LHX"/>
    <property type="match status" value="1"/>
</dbReference>
<dbReference type="Pfam" id="PF00412">
    <property type="entry name" value="LIM"/>
    <property type="match status" value="2"/>
</dbReference>
<keyword evidence="2 10" id="KW-0479">Metal-binding</keyword>
<feature type="domain" description="Homeobox" evidence="14">
    <location>
        <begin position="242"/>
        <end position="302"/>
    </location>
</feature>
<dbReference type="GO" id="GO:0000981">
    <property type="term" value="F:DNA-binding transcription factor activity, RNA polymerase II-specific"/>
    <property type="evidence" value="ECO:0007669"/>
    <property type="project" value="InterPro"/>
</dbReference>
<dbReference type="SMART" id="SM00132">
    <property type="entry name" value="LIM"/>
    <property type="match status" value="2"/>
</dbReference>
<dbReference type="InterPro" id="IPR050453">
    <property type="entry name" value="LIM_Homeobox_TF"/>
</dbReference>
<dbReference type="GO" id="GO:0030182">
    <property type="term" value="P:neuron differentiation"/>
    <property type="evidence" value="ECO:0007669"/>
    <property type="project" value="TreeGrafter"/>
</dbReference>
<organism evidence="15 16">
    <name type="scientific">Potamilus streckersoni</name>
    <dbReference type="NCBI Taxonomy" id="2493646"/>
    <lineage>
        <taxon>Eukaryota</taxon>
        <taxon>Metazoa</taxon>
        <taxon>Spiralia</taxon>
        <taxon>Lophotrochozoa</taxon>
        <taxon>Mollusca</taxon>
        <taxon>Bivalvia</taxon>
        <taxon>Autobranchia</taxon>
        <taxon>Heteroconchia</taxon>
        <taxon>Palaeoheterodonta</taxon>
        <taxon>Unionida</taxon>
        <taxon>Unionoidea</taxon>
        <taxon>Unionidae</taxon>
        <taxon>Ambleminae</taxon>
        <taxon>Lampsilini</taxon>
        <taxon>Potamilus</taxon>
    </lineage>
</organism>
<keyword evidence="3" id="KW-0677">Repeat</keyword>
<proteinExistence type="predicted"/>
<dbReference type="AlphaFoldDB" id="A0AAE0SNI4"/>
<dbReference type="InterPro" id="IPR001356">
    <property type="entry name" value="HD"/>
</dbReference>
<dbReference type="Pfam" id="PF00046">
    <property type="entry name" value="Homeodomain"/>
    <property type="match status" value="1"/>
</dbReference>
<keyword evidence="8 9" id="KW-0539">Nucleus</keyword>
<dbReference type="InterPro" id="IPR001781">
    <property type="entry name" value="Znf_LIM"/>
</dbReference>
<reference evidence="15" key="3">
    <citation type="submission" date="2023-05" db="EMBL/GenBank/DDBJ databases">
        <authorList>
            <person name="Smith C.H."/>
        </authorList>
    </citation>
    <scope>NUCLEOTIDE SEQUENCE</scope>
    <source>
        <strain evidence="15">CHS0354</strain>
        <tissue evidence="15">Mantle</tissue>
    </source>
</reference>
<dbReference type="InterPro" id="IPR017970">
    <property type="entry name" value="Homeobox_CS"/>
</dbReference>
<dbReference type="EMBL" id="JAEAOA010000158">
    <property type="protein sequence ID" value="KAK3594698.1"/>
    <property type="molecule type" value="Genomic_DNA"/>
</dbReference>
<dbReference type="FunFam" id="2.10.110.10:FF:000033">
    <property type="entry name" value="LIM/homeobox protein Lhx9 isoform X2"/>
    <property type="match status" value="1"/>
</dbReference>
<evidence type="ECO:0000256" key="7">
    <source>
        <dbReference type="ARBA" id="ARBA00023155"/>
    </source>
</evidence>
<dbReference type="PROSITE" id="PS00027">
    <property type="entry name" value="HOMEOBOX_1"/>
    <property type="match status" value="1"/>
</dbReference>
<evidence type="ECO:0000256" key="1">
    <source>
        <dbReference type="ARBA" id="ARBA00004123"/>
    </source>
</evidence>
<dbReference type="SMART" id="SM00389">
    <property type="entry name" value="HOX"/>
    <property type="match status" value="1"/>
</dbReference>
<reference evidence="15" key="1">
    <citation type="journal article" date="2021" name="Genome Biol. Evol.">
        <title>A High-Quality Reference Genome for a Parasitic Bivalve with Doubly Uniparental Inheritance (Bivalvia: Unionida).</title>
        <authorList>
            <person name="Smith C.H."/>
        </authorList>
    </citation>
    <scope>NUCLEOTIDE SEQUENCE</scope>
    <source>
        <strain evidence="15">CHS0354</strain>
    </source>
</reference>
<protein>
    <recommendedName>
        <fullName evidence="17">LIM/homeobox protein Lhx9</fullName>
    </recommendedName>
</protein>
<feature type="region of interest" description="Disordered" evidence="12">
    <location>
        <begin position="298"/>
        <end position="368"/>
    </location>
</feature>
<dbReference type="GO" id="GO:0000977">
    <property type="term" value="F:RNA polymerase II transcription regulatory region sequence-specific DNA binding"/>
    <property type="evidence" value="ECO:0007669"/>
    <property type="project" value="TreeGrafter"/>
</dbReference>
<dbReference type="GO" id="GO:0046872">
    <property type="term" value="F:metal ion binding"/>
    <property type="evidence" value="ECO:0007669"/>
    <property type="project" value="UniProtKB-KW"/>
</dbReference>
<feature type="region of interest" description="Disordered" evidence="12">
    <location>
        <begin position="1"/>
        <end position="20"/>
    </location>
</feature>
<sequence>MVETTEMSISEGGLQDSAPESEHMKYNSCYTSRTMPILNGLDQSNIICAGCGCRILERYFLYAADKQWHVHCLRCVDCKLSLDTELTCFSREGNIYCKEDYYRRFGAKRCSRCQMGILANELIMRARDCVYHLSCFVCASCSKPLITGDQFGMISGLIYCRTDYELFFQEEQFQRLSPDMLGLPEENVPFYSGFGHVQKVRPRKRKSMMTEPDGCIQGLGHLSDEHHAEMMAREGYATGHPPRQKRVRTSFKHHQLRTMKSYFALNHNPDAKDLKQLAQKTGLSKRVLQVWFQNARAKHRRNMLKQDPEKNTESEIKLPEEKKEESDNTERSHSPSMSDGLSSSHSVSDLQDSTIEHDHSSDSLSDLFTDTVHTMNAEDMTMSS</sequence>
<feature type="compositionally biased region" description="Basic and acidic residues" evidence="12">
    <location>
        <begin position="304"/>
        <end position="333"/>
    </location>
</feature>
<evidence type="ECO:0000256" key="12">
    <source>
        <dbReference type="SAM" id="MobiDB-lite"/>
    </source>
</evidence>
<feature type="DNA-binding region" description="Homeobox" evidence="9">
    <location>
        <begin position="244"/>
        <end position="303"/>
    </location>
</feature>
<evidence type="ECO:0000256" key="6">
    <source>
        <dbReference type="ARBA" id="ARBA00023125"/>
    </source>
</evidence>
<evidence type="ECO:0000259" key="14">
    <source>
        <dbReference type="PROSITE" id="PS50071"/>
    </source>
</evidence>
<feature type="domain" description="LIM zinc-binding" evidence="13">
    <location>
        <begin position="108"/>
        <end position="170"/>
    </location>
</feature>
<keyword evidence="5 10" id="KW-0440">LIM domain</keyword>
<dbReference type="SUPFAM" id="SSF57716">
    <property type="entry name" value="Glucocorticoid receptor-like (DNA-binding domain)"/>
    <property type="match status" value="2"/>
</dbReference>
<keyword evidence="7 9" id="KW-0371">Homeobox</keyword>
<dbReference type="FunFam" id="1.10.10.60:FF:000027">
    <property type="entry name" value="LIM/homeobox protein Lhx9"/>
    <property type="match status" value="1"/>
</dbReference>
<evidence type="ECO:0000256" key="5">
    <source>
        <dbReference type="ARBA" id="ARBA00023038"/>
    </source>
</evidence>
<evidence type="ECO:0000256" key="3">
    <source>
        <dbReference type="ARBA" id="ARBA00022737"/>
    </source>
</evidence>
<evidence type="ECO:0008006" key="17">
    <source>
        <dbReference type="Google" id="ProtNLM"/>
    </source>
</evidence>
<evidence type="ECO:0000313" key="15">
    <source>
        <dbReference type="EMBL" id="KAK3594698.1"/>
    </source>
</evidence>
<keyword evidence="6 9" id="KW-0238">DNA-binding</keyword>
<comment type="subcellular location">
    <subcellularLocation>
        <location evidence="1 9 11">Nucleus</location>
    </subcellularLocation>
</comment>
<evidence type="ECO:0000256" key="10">
    <source>
        <dbReference type="PROSITE-ProRule" id="PRU00125"/>
    </source>
</evidence>
<dbReference type="Gene3D" id="1.10.10.60">
    <property type="entry name" value="Homeodomain-like"/>
    <property type="match status" value="1"/>
</dbReference>
<evidence type="ECO:0000313" key="16">
    <source>
        <dbReference type="Proteomes" id="UP001195483"/>
    </source>
</evidence>
<feature type="domain" description="LIM zinc-binding" evidence="13">
    <location>
        <begin position="46"/>
        <end position="107"/>
    </location>
</feature>
<evidence type="ECO:0000256" key="11">
    <source>
        <dbReference type="RuleBase" id="RU000682"/>
    </source>
</evidence>
<reference evidence="15" key="2">
    <citation type="journal article" date="2021" name="Genome Biol. Evol.">
        <title>Developing a high-quality reference genome for a parasitic bivalve with doubly uniparental inheritance (Bivalvia: Unionida).</title>
        <authorList>
            <person name="Smith C.H."/>
        </authorList>
    </citation>
    <scope>NUCLEOTIDE SEQUENCE</scope>
    <source>
        <strain evidence="15">CHS0354</strain>
        <tissue evidence="15">Mantle</tissue>
    </source>
</reference>
<evidence type="ECO:0000256" key="9">
    <source>
        <dbReference type="PROSITE-ProRule" id="PRU00108"/>
    </source>
</evidence>
<dbReference type="CDD" id="cd00086">
    <property type="entry name" value="homeodomain"/>
    <property type="match status" value="1"/>
</dbReference>
<keyword evidence="16" id="KW-1185">Reference proteome</keyword>
<gene>
    <name evidence="15" type="ORF">CHS0354_001650</name>
</gene>
<dbReference type="FunFam" id="2.10.110.10:FF:000136">
    <property type="entry name" value="LIM domain family"/>
    <property type="match status" value="1"/>
</dbReference>
<keyword evidence="4 10" id="KW-0862">Zinc</keyword>
<dbReference type="InterPro" id="IPR009057">
    <property type="entry name" value="Homeodomain-like_sf"/>
</dbReference>
<feature type="compositionally biased region" description="Low complexity" evidence="12">
    <location>
        <begin position="334"/>
        <end position="353"/>
    </location>
</feature>
<dbReference type="PROSITE" id="PS50023">
    <property type="entry name" value="LIM_DOMAIN_2"/>
    <property type="match status" value="2"/>
</dbReference>
<dbReference type="Gene3D" id="2.10.110.10">
    <property type="entry name" value="Cysteine Rich Protein"/>
    <property type="match status" value="2"/>
</dbReference>
<dbReference type="PANTHER" id="PTHR24208:SF168">
    <property type="entry name" value="PROTEIN APTEROUS"/>
    <property type="match status" value="1"/>
</dbReference>
<evidence type="ECO:0000256" key="2">
    <source>
        <dbReference type="ARBA" id="ARBA00022723"/>
    </source>
</evidence>
<dbReference type="CDD" id="cd09369">
    <property type="entry name" value="LIM1_Lhx2_Lhx9"/>
    <property type="match status" value="1"/>
</dbReference>
<evidence type="ECO:0000256" key="8">
    <source>
        <dbReference type="ARBA" id="ARBA00023242"/>
    </source>
</evidence>